<sequence>MSTQSKNARAFIVLGASGGIGAQVASQLSAAGHELMLASRKSDRLDDLARELKASKRELDAVKCDEVQACFEAASQKFGRIDGAVNCVGSLLLKPAHLTRESEWHETINTNLTSAFATVRAAAKTMTSMGGSVVLLSSAAAKVGLANHEAIAAAKAGVVGLARSAAASYAGRSLRFNVVAPGLVKTELTKKIWENERAAASSTAMHPLGRLGKPEEVASLIAWLLDPANSWVTGEVFSIDGGLGNIQGNQRATRG</sequence>
<keyword evidence="3" id="KW-0175">Coiled coil</keyword>
<gene>
    <name evidence="4" type="primary">fabG_1</name>
    <name evidence="4" type="ORF">HG15A2_01460</name>
</gene>
<name>A0A517MQ26_9BACT</name>
<dbReference type="PRINTS" id="PR00081">
    <property type="entry name" value="GDHRDH"/>
</dbReference>
<dbReference type="GO" id="GO:0004316">
    <property type="term" value="F:3-oxoacyl-[acyl-carrier-protein] reductase (NADPH) activity"/>
    <property type="evidence" value="ECO:0007669"/>
    <property type="project" value="UniProtKB-EC"/>
</dbReference>
<proteinExistence type="inferred from homology"/>
<dbReference type="OrthoDB" id="9803333at2"/>
<dbReference type="InterPro" id="IPR036291">
    <property type="entry name" value="NAD(P)-bd_dom_sf"/>
</dbReference>
<feature type="coiled-coil region" evidence="3">
    <location>
        <begin position="38"/>
        <end position="65"/>
    </location>
</feature>
<dbReference type="PANTHER" id="PTHR43477">
    <property type="entry name" value="DIHYDROANTICAPSIN 7-DEHYDROGENASE"/>
    <property type="match status" value="1"/>
</dbReference>
<evidence type="ECO:0000256" key="1">
    <source>
        <dbReference type="ARBA" id="ARBA00006484"/>
    </source>
</evidence>
<protein>
    <submittedName>
        <fullName evidence="4">3-oxoacyl-[acyl-carrier-protein] reductase FabG</fullName>
        <ecNumber evidence="4">1.1.1.100</ecNumber>
    </submittedName>
</protein>
<organism evidence="4 5">
    <name type="scientific">Adhaeretor mobilis</name>
    <dbReference type="NCBI Taxonomy" id="1930276"/>
    <lineage>
        <taxon>Bacteria</taxon>
        <taxon>Pseudomonadati</taxon>
        <taxon>Planctomycetota</taxon>
        <taxon>Planctomycetia</taxon>
        <taxon>Pirellulales</taxon>
        <taxon>Lacipirellulaceae</taxon>
        <taxon>Adhaeretor</taxon>
    </lineage>
</organism>
<dbReference type="AlphaFoldDB" id="A0A517MQ26"/>
<dbReference type="FunFam" id="3.40.50.720:FF:000173">
    <property type="entry name" value="3-oxoacyl-[acyl-carrier protein] reductase"/>
    <property type="match status" value="1"/>
</dbReference>
<dbReference type="Pfam" id="PF13561">
    <property type="entry name" value="adh_short_C2"/>
    <property type="match status" value="1"/>
</dbReference>
<evidence type="ECO:0000313" key="4">
    <source>
        <dbReference type="EMBL" id="QDS96887.1"/>
    </source>
</evidence>
<dbReference type="InterPro" id="IPR002347">
    <property type="entry name" value="SDR_fam"/>
</dbReference>
<dbReference type="Gene3D" id="3.40.50.720">
    <property type="entry name" value="NAD(P)-binding Rossmann-like Domain"/>
    <property type="match status" value="1"/>
</dbReference>
<reference evidence="4 5" key="1">
    <citation type="submission" date="2019-02" db="EMBL/GenBank/DDBJ databases">
        <title>Deep-cultivation of Planctomycetes and their phenomic and genomic characterization uncovers novel biology.</title>
        <authorList>
            <person name="Wiegand S."/>
            <person name="Jogler M."/>
            <person name="Boedeker C."/>
            <person name="Pinto D."/>
            <person name="Vollmers J."/>
            <person name="Rivas-Marin E."/>
            <person name="Kohn T."/>
            <person name="Peeters S.H."/>
            <person name="Heuer A."/>
            <person name="Rast P."/>
            <person name="Oberbeckmann S."/>
            <person name="Bunk B."/>
            <person name="Jeske O."/>
            <person name="Meyerdierks A."/>
            <person name="Storesund J.E."/>
            <person name="Kallscheuer N."/>
            <person name="Luecker S."/>
            <person name="Lage O.M."/>
            <person name="Pohl T."/>
            <person name="Merkel B.J."/>
            <person name="Hornburger P."/>
            <person name="Mueller R.-W."/>
            <person name="Bruemmer F."/>
            <person name="Labrenz M."/>
            <person name="Spormann A.M."/>
            <person name="Op den Camp H."/>
            <person name="Overmann J."/>
            <person name="Amann R."/>
            <person name="Jetten M.S.M."/>
            <person name="Mascher T."/>
            <person name="Medema M.H."/>
            <person name="Devos D.P."/>
            <person name="Kaster A.-K."/>
            <person name="Ovreas L."/>
            <person name="Rohde M."/>
            <person name="Galperin M.Y."/>
            <person name="Jogler C."/>
        </authorList>
    </citation>
    <scope>NUCLEOTIDE SEQUENCE [LARGE SCALE GENOMIC DNA]</scope>
    <source>
        <strain evidence="4 5">HG15A2</strain>
    </source>
</reference>
<dbReference type="SUPFAM" id="SSF51735">
    <property type="entry name" value="NAD(P)-binding Rossmann-fold domains"/>
    <property type="match status" value="1"/>
</dbReference>
<dbReference type="InterPro" id="IPR051122">
    <property type="entry name" value="SDR_DHRS6-like"/>
</dbReference>
<dbReference type="EC" id="1.1.1.100" evidence="4"/>
<dbReference type="CDD" id="cd05233">
    <property type="entry name" value="SDR_c"/>
    <property type="match status" value="1"/>
</dbReference>
<dbReference type="KEGG" id="amob:HG15A2_01460"/>
<dbReference type="EMBL" id="CP036263">
    <property type="protein sequence ID" value="QDS96887.1"/>
    <property type="molecule type" value="Genomic_DNA"/>
</dbReference>
<keyword evidence="2 4" id="KW-0560">Oxidoreductase</keyword>
<accession>A0A517MQ26</accession>
<dbReference type="RefSeq" id="WP_145056840.1">
    <property type="nucleotide sequence ID" value="NZ_CP036263.1"/>
</dbReference>
<evidence type="ECO:0000256" key="2">
    <source>
        <dbReference type="ARBA" id="ARBA00023002"/>
    </source>
</evidence>
<evidence type="ECO:0000313" key="5">
    <source>
        <dbReference type="Proteomes" id="UP000319852"/>
    </source>
</evidence>
<evidence type="ECO:0000256" key="3">
    <source>
        <dbReference type="SAM" id="Coils"/>
    </source>
</evidence>
<keyword evidence="5" id="KW-1185">Reference proteome</keyword>
<dbReference type="PANTHER" id="PTHR43477:SF1">
    <property type="entry name" value="DIHYDROANTICAPSIN 7-DEHYDROGENASE"/>
    <property type="match status" value="1"/>
</dbReference>
<dbReference type="Proteomes" id="UP000319852">
    <property type="component" value="Chromosome"/>
</dbReference>
<comment type="similarity">
    <text evidence="1">Belongs to the short-chain dehydrogenases/reductases (SDR) family.</text>
</comment>